<sequence>MGYPVILHLRGRRAVVIGGGQVAARKVYGLLEAEADVVVVAPEAVPDIEALAAKGEIVWRQKTFAEDDLAGAFLVIAATNDRNVNEAVAQAAGSGQLLNIVDDPKRCDFHVPAVVRRGPLTIAVSTGGASPTVARRIRSELEKQYGDEYGTYLQFLQKARDVILREVADDAARKRLFRALAADEFRQNGRWDEKFAHLLTKEKERNRERRDGNDEDFDVHC</sequence>
<evidence type="ECO:0000256" key="4">
    <source>
        <dbReference type="ARBA" id="ARBA00023027"/>
    </source>
</evidence>
<feature type="domain" description="Siroheme synthase central" evidence="7">
    <location>
        <begin position="117"/>
        <end position="144"/>
    </location>
</feature>
<dbReference type="OrthoDB" id="9773765at2"/>
<dbReference type="InterPro" id="IPR028281">
    <property type="entry name" value="Sirohaem_synthase_central"/>
</dbReference>
<dbReference type="Proteomes" id="UP000015500">
    <property type="component" value="Chromosome"/>
</dbReference>
<dbReference type="PATRIC" id="fig|1345697.3.peg.401"/>
<comment type="catalytic activity">
    <reaction evidence="6">
        <text>precorrin-2 + NAD(+) = sirohydrochlorin + NADH + 2 H(+)</text>
        <dbReference type="Rhea" id="RHEA:15613"/>
        <dbReference type="ChEBI" id="CHEBI:15378"/>
        <dbReference type="ChEBI" id="CHEBI:57540"/>
        <dbReference type="ChEBI" id="CHEBI:57945"/>
        <dbReference type="ChEBI" id="CHEBI:58351"/>
        <dbReference type="ChEBI" id="CHEBI:58827"/>
        <dbReference type="EC" id="1.3.1.76"/>
    </reaction>
</comment>
<dbReference type="NCBIfam" id="TIGR01470">
    <property type="entry name" value="cysG_Nterm"/>
    <property type="match status" value="1"/>
</dbReference>
<comment type="pathway">
    <text evidence="1">Porphyrin-containing compound metabolism; siroheme biosynthesis; sirohydrochlorin from precorrin-2: step 1/1.</text>
</comment>
<evidence type="ECO:0000313" key="9">
    <source>
        <dbReference type="Proteomes" id="UP000015500"/>
    </source>
</evidence>
<dbReference type="InterPro" id="IPR006367">
    <property type="entry name" value="Sirohaem_synthase_N"/>
</dbReference>
<evidence type="ECO:0000256" key="3">
    <source>
        <dbReference type="ARBA" id="ARBA00023002"/>
    </source>
</evidence>
<dbReference type="STRING" id="1921421.M493_02400"/>
<reference evidence="8 9" key="1">
    <citation type="journal article" date="2014" name="Genome Announc.">
        <title>Complete Genome Sequence of the Thermophilic Polychlorinated Biphenyl Degrader Geobacillus sp. Strain JF8 (NBRC 109937).</title>
        <authorList>
            <person name="Shintani M."/>
            <person name="Ohtsubo Y."/>
            <person name="Fukuda K."/>
            <person name="Hosoyama A."/>
            <person name="Ohji S."/>
            <person name="Yamazoe A."/>
            <person name="Fujita N."/>
            <person name="Nagata Y."/>
            <person name="Tsuda M."/>
            <person name="Hatta T."/>
            <person name="Kimbara K."/>
        </authorList>
    </citation>
    <scope>NUCLEOTIDE SEQUENCE [LARGE SCALE GENOMIC DNA]</scope>
    <source>
        <strain evidence="8 9">JF8</strain>
    </source>
</reference>
<dbReference type="EC" id="1.3.1.76" evidence="2"/>
<dbReference type="Gene3D" id="1.10.8.610">
    <property type="entry name" value="SirC, precorrin-2 dehydrogenase, C-terminal helical domain-like"/>
    <property type="match status" value="1"/>
</dbReference>
<dbReference type="PANTHER" id="PTHR35330">
    <property type="entry name" value="SIROHEME BIOSYNTHESIS PROTEIN MET8"/>
    <property type="match status" value="1"/>
</dbReference>
<dbReference type="GO" id="GO:0004325">
    <property type="term" value="F:ferrochelatase activity"/>
    <property type="evidence" value="ECO:0007669"/>
    <property type="project" value="InterPro"/>
</dbReference>
<dbReference type="Pfam" id="PF14824">
    <property type="entry name" value="Sirohm_synth_M"/>
    <property type="match status" value="1"/>
</dbReference>
<dbReference type="Pfam" id="PF13241">
    <property type="entry name" value="NAD_binding_7"/>
    <property type="match status" value="1"/>
</dbReference>
<protein>
    <recommendedName>
        <fullName evidence="2">precorrin-2 dehydrogenase</fullName>
        <ecNumber evidence="2">1.3.1.76</ecNumber>
    </recommendedName>
</protein>
<evidence type="ECO:0000313" key="8">
    <source>
        <dbReference type="EMBL" id="AGT30813.1"/>
    </source>
</evidence>
<dbReference type="InterPro" id="IPR028161">
    <property type="entry name" value="Met8-like"/>
</dbReference>
<dbReference type="Gene3D" id="3.40.50.720">
    <property type="entry name" value="NAD(P)-binding Rossmann-like Domain"/>
    <property type="match status" value="1"/>
</dbReference>
<keyword evidence="5" id="KW-0627">Porphyrin biosynthesis</keyword>
<dbReference type="AlphaFoldDB" id="S5ZKH6"/>
<dbReference type="EMBL" id="CP006254">
    <property type="protein sequence ID" value="AGT30813.1"/>
    <property type="molecule type" value="Genomic_DNA"/>
</dbReference>
<gene>
    <name evidence="8" type="ORF">M493_02400</name>
</gene>
<dbReference type="InterPro" id="IPR036291">
    <property type="entry name" value="NAD(P)-bd_dom_sf"/>
</dbReference>
<proteinExistence type="predicted"/>
<name>S5ZKH6_GEOG3</name>
<keyword evidence="3" id="KW-0560">Oxidoreductase</keyword>
<dbReference type="SUPFAM" id="SSF75615">
    <property type="entry name" value="Siroheme synthase middle domains-like"/>
    <property type="match status" value="1"/>
</dbReference>
<dbReference type="RefSeq" id="WP_020958625.1">
    <property type="nucleotide sequence ID" value="NC_022080.4"/>
</dbReference>
<dbReference type="UniPathway" id="UPA00262">
    <property type="reaction ID" value="UER00222"/>
</dbReference>
<evidence type="ECO:0000256" key="2">
    <source>
        <dbReference type="ARBA" id="ARBA00012400"/>
    </source>
</evidence>
<evidence type="ECO:0000256" key="1">
    <source>
        <dbReference type="ARBA" id="ARBA00005010"/>
    </source>
</evidence>
<keyword evidence="9" id="KW-1185">Reference proteome</keyword>
<evidence type="ECO:0000256" key="5">
    <source>
        <dbReference type="ARBA" id="ARBA00023244"/>
    </source>
</evidence>
<dbReference type="HOGENOM" id="CLU_011276_8_1_9"/>
<dbReference type="GO" id="GO:0043115">
    <property type="term" value="F:precorrin-2 dehydrogenase activity"/>
    <property type="evidence" value="ECO:0007669"/>
    <property type="project" value="UniProtKB-EC"/>
</dbReference>
<organism evidence="8 9">
    <name type="scientific">Geobacillus genomosp. 3</name>
    <dbReference type="NCBI Taxonomy" id="1921421"/>
    <lineage>
        <taxon>Bacteria</taxon>
        <taxon>Bacillati</taxon>
        <taxon>Bacillota</taxon>
        <taxon>Bacilli</taxon>
        <taxon>Bacillales</taxon>
        <taxon>Anoxybacillaceae</taxon>
        <taxon>Geobacillus</taxon>
    </lineage>
</organism>
<evidence type="ECO:0000256" key="6">
    <source>
        <dbReference type="ARBA" id="ARBA00047561"/>
    </source>
</evidence>
<accession>S5ZKH6</accession>
<dbReference type="PANTHER" id="PTHR35330:SF1">
    <property type="entry name" value="SIROHEME BIOSYNTHESIS PROTEIN MET8"/>
    <property type="match status" value="1"/>
</dbReference>
<dbReference type="InterPro" id="IPR042518">
    <property type="entry name" value="SirC_C"/>
</dbReference>
<dbReference type="KEGG" id="gjf:M493_02400"/>
<dbReference type="GO" id="GO:0019354">
    <property type="term" value="P:siroheme biosynthetic process"/>
    <property type="evidence" value="ECO:0007669"/>
    <property type="project" value="UniProtKB-UniPathway"/>
</dbReference>
<dbReference type="SUPFAM" id="SSF51735">
    <property type="entry name" value="NAD(P)-binding Rossmann-fold domains"/>
    <property type="match status" value="1"/>
</dbReference>
<evidence type="ECO:0000259" key="7">
    <source>
        <dbReference type="Pfam" id="PF14824"/>
    </source>
</evidence>
<keyword evidence="4" id="KW-0520">NAD</keyword>